<dbReference type="eggNOG" id="COG5297">
    <property type="taxonomic scope" value="Bacteria"/>
</dbReference>
<dbReference type="AlphaFoldDB" id="F5Y746"/>
<dbReference type="HOGENOM" id="CLU_022931_0_0_12"/>
<keyword evidence="1" id="KW-0812">Transmembrane</keyword>
<dbReference type="EMBL" id="CP001841">
    <property type="protein sequence ID" value="AEF83207.1"/>
    <property type="molecule type" value="Genomic_DNA"/>
</dbReference>
<name>F5Y746_LEAAZ</name>
<keyword evidence="1" id="KW-0472">Membrane</keyword>
<dbReference type="InterPro" id="IPR014867">
    <property type="entry name" value="Spore_coat_CotH_CotH2/3/7"/>
</dbReference>
<dbReference type="STRING" id="545695.TREAZ_1150"/>
<feature type="transmembrane region" description="Helical" evidence="1">
    <location>
        <begin position="494"/>
        <end position="511"/>
    </location>
</feature>
<dbReference type="PROSITE" id="PS51257">
    <property type="entry name" value="PROKAR_LIPOPROTEIN"/>
    <property type="match status" value="1"/>
</dbReference>
<dbReference type="Pfam" id="PF08757">
    <property type="entry name" value="CotH"/>
    <property type="match status" value="1"/>
</dbReference>
<sequence>MEKILPFLLLLGAAFSGCSNGIYVPPEEPPSGAEVSGRFREHLNDDFTVDLGFESHLPIVVVDTQGESFELTRYWNSESGYAVPIPGAKLYMASVISVYDAGAALNKITDTPAYQTDAHIRLSLEPLAPFDPVEKVDYQINLRDQGGNDKKLALLGMKSRSEWILRGNSSDGSLIRNYLAREVSKQVMHNTPDLRFCELLIKSTGGYEYRGVYTLCETVGEGEGLLDLDGNLPPFRKKLERVFAGSQGSVSYITWRSPYNSESIFLNTYAMNEGFADNGFELIYPFKELSRNDLEKIEENISQAEQVLYSDIPVVYVNYPKYIDVDFFVDYFIINEYFMNYRIGYSGVYIYKSPYGKIRVGVLNDNLSSFDNDKNLSADPGRTMFAETPWFIRFIRDKAFLQKLESRYSLLKRGVLSDVNMISLVDGIAEFLEPAAERDWYRWGENYSSGSFSAELIKIKYMMVRHNAVIGDAIRRMGWEENLMDSSYSNLRSSLYFFGFVALFVLCVRIGRYH</sequence>
<dbReference type="OrthoDB" id="9803752at2"/>
<evidence type="ECO:0000256" key="1">
    <source>
        <dbReference type="SAM" id="Phobius"/>
    </source>
</evidence>
<dbReference type="Proteomes" id="UP000009222">
    <property type="component" value="Chromosome"/>
</dbReference>
<organism evidence="2 3">
    <name type="scientific">Leadbettera azotonutricia (strain ATCC BAA-888 / DSM 13862 / ZAS-9)</name>
    <name type="common">Treponema azotonutricium</name>
    <dbReference type="NCBI Taxonomy" id="545695"/>
    <lineage>
        <taxon>Bacteria</taxon>
        <taxon>Pseudomonadati</taxon>
        <taxon>Spirochaetota</taxon>
        <taxon>Spirochaetia</taxon>
        <taxon>Spirochaetales</taxon>
        <taxon>Breznakiellaceae</taxon>
        <taxon>Leadbettera</taxon>
    </lineage>
</organism>
<protein>
    <submittedName>
        <fullName evidence="2">CotH protein</fullName>
    </submittedName>
</protein>
<dbReference type="RefSeq" id="WP_015710842.1">
    <property type="nucleotide sequence ID" value="NC_015577.1"/>
</dbReference>
<dbReference type="KEGG" id="taz:TREAZ_1150"/>
<reference evidence="3" key="1">
    <citation type="submission" date="2009-12" db="EMBL/GenBank/DDBJ databases">
        <title>Complete sequence of Treponema azotonutricium strain ZAS-9.</title>
        <authorList>
            <person name="Tetu S.G."/>
            <person name="Matson E."/>
            <person name="Ren Q."/>
            <person name="Seshadri R."/>
            <person name="Elbourne L."/>
            <person name="Hassan K.A."/>
            <person name="Durkin A."/>
            <person name="Radune D."/>
            <person name="Mohamoud Y."/>
            <person name="Shay R."/>
            <person name="Jin S."/>
            <person name="Zhang X."/>
            <person name="Lucey K."/>
            <person name="Ballor N.R."/>
            <person name="Ottesen E."/>
            <person name="Rosenthal R."/>
            <person name="Allen A."/>
            <person name="Leadbetter J.R."/>
            <person name="Paulsen I.T."/>
        </authorList>
    </citation>
    <scope>NUCLEOTIDE SEQUENCE [LARGE SCALE GENOMIC DNA]</scope>
    <source>
        <strain evidence="3">ATCC BAA-888 / DSM 13862 / ZAS-9</strain>
    </source>
</reference>
<keyword evidence="3" id="KW-1185">Reference proteome</keyword>
<keyword evidence="1" id="KW-1133">Transmembrane helix</keyword>
<reference evidence="2 3" key="2">
    <citation type="journal article" date="2011" name="ISME J.">
        <title>RNA-seq reveals cooperative metabolic interactions between two termite-gut spirochete species in co-culture.</title>
        <authorList>
            <person name="Rosenthal A.Z."/>
            <person name="Matson E.G."/>
            <person name="Eldar A."/>
            <person name="Leadbetter J.R."/>
        </authorList>
    </citation>
    <scope>NUCLEOTIDE SEQUENCE [LARGE SCALE GENOMIC DNA]</scope>
    <source>
        <strain evidence="3">ATCC BAA-888 / DSM 13862 / ZAS-9</strain>
    </source>
</reference>
<gene>
    <name evidence="2" type="ordered locus">TREAZ_1150</name>
</gene>
<evidence type="ECO:0000313" key="2">
    <source>
        <dbReference type="EMBL" id="AEF83207.1"/>
    </source>
</evidence>
<dbReference type="InParanoid" id="F5Y746"/>
<evidence type="ECO:0000313" key="3">
    <source>
        <dbReference type="Proteomes" id="UP000009222"/>
    </source>
</evidence>
<proteinExistence type="predicted"/>
<accession>F5Y746</accession>